<reference evidence="3" key="1">
    <citation type="journal article" date="2012" name="PLoS Genet.">
        <title>Comparative analysis of the genomes of two field isolates of the rice blast fungus Magnaporthe oryzae.</title>
        <authorList>
            <person name="Xue M."/>
            <person name="Yang J."/>
            <person name="Li Z."/>
            <person name="Hu S."/>
            <person name="Yao N."/>
            <person name="Dean R.A."/>
            <person name="Zhao W."/>
            <person name="Shen M."/>
            <person name="Zhang H."/>
            <person name="Li C."/>
            <person name="Liu L."/>
            <person name="Cao L."/>
            <person name="Xu X."/>
            <person name="Xing Y."/>
            <person name="Hsiang T."/>
            <person name="Zhang Z."/>
            <person name="Xu J.R."/>
            <person name="Peng Y.L."/>
        </authorList>
    </citation>
    <scope>NUCLEOTIDE SEQUENCE</scope>
    <source>
        <strain evidence="3">Y34</strain>
    </source>
</reference>
<accession>A0AA97NX17</accession>
<dbReference type="Pfam" id="PF02629">
    <property type="entry name" value="CoA_binding"/>
    <property type="match status" value="1"/>
</dbReference>
<gene>
    <name evidence="3" type="ORF">OOU_Y34scaffold00567g48</name>
</gene>
<evidence type="ECO:0000259" key="2">
    <source>
        <dbReference type="SMART" id="SM00881"/>
    </source>
</evidence>
<dbReference type="GO" id="GO:0005739">
    <property type="term" value="C:mitochondrion"/>
    <property type="evidence" value="ECO:0007669"/>
    <property type="project" value="TreeGrafter"/>
</dbReference>
<evidence type="ECO:0000313" key="3">
    <source>
        <dbReference type="EMBL" id="ELQ37901.1"/>
    </source>
</evidence>
<feature type="region of interest" description="Disordered" evidence="1">
    <location>
        <begin position="181"/>
        <end position="209"/>
    </location>
</feature>
<dbReference type="Proteomes" id="UP000011086">
    <property type="component" value="Unassembled WGS sequence"/>
</dbReference>
<dbReference type="InterPro" id="IPR003781">
    <property type="entry name" value="CoA-bd"/>
</dbReference>
<feature type="domain" description="CoA-binding" evidence="2">
    <location>
        <begin position="446"/>
        <end position="543"/>
    </location>
</feature>
<dbReference type="GO" id="GO:0006099">
    <property type="term" value="P:tricarboxylic acid cycle"/>
    <property type="evidence" value="ECO:0007669"/>
    <property type="project" value="TreeGrafter"/>
</dbReference>
<dbReference type="SUPFAM" id="SSF51735">
    <property type="entry name" value="NAD(P)-binding Rossmann-fold domains"/>
    <property type="match status" value="1"/>
</dbReference>
<dbReference type="Gene3D" id="3.40.50.261">
    <property type="entry name" value="Succinyl-CoA synthetase domains"/>
    <property type="match status" value="2"/>
</dbReference>
<dbReference type="PANTHER" id="PTHR11117">
    <property type="entry name" value="SUCCINYL-COA LIGASE SUBUNIT ALPHA"/>
    <property type="match status" value="1"/>
</dbReference>
<feature type="compositionally biased region" description="Low complexity" evidence="1">
    <location>
        <begin position="200"/>
        <end position="209"/>
    </location>
</feature>
<feature type="region of interest" description="Disordered" evidence="1">
    <location>
        <begin position="418"/>
        <end position="439"/>
    </location>
</feature>
<dbReference type="InterPro" id="IPR016102">
    <property type="entry name" value="Succinyl-CoA_synth-like"/>
</dbReference>
<proteinExistence type="predicted"/>
<dbReference type="GO" id="GO:0009361">
    <property type="term" value="C:succinate-CoA ligase complex (ADP-forming)"/>
    <property type="evidence" value="ECO:0007669"/>
    <property type="project" value="TreeGrafter"/>
</dbReference>
<dbReference type="SUPFAM" id="SSF52210">
    <property type="entry name" value="Succinyl-CoA synthetase domains"/>
    <property type="match status" value="2"/>
</dbReference>
<dbReference type="PANTHER" id="PTHR11117:SF6">
    <property type="entry name" value="SYNTHETASE SUBUNIT ALPHA, PUTATIVE (AFU_ORTHOLOGUE AFUA_1G10830)-RELATED"/>
    <property type="match status" value="1"/>
</dbReference>
<dbReference type="InterPro" id="IPR005811">
    <property type="entry name" value="SUCC_ACL_C"/>
</dbReference>
<dbReference type="SMART" id="SM00881">
    <property type="entry name" value="CoA_binding"/>
    <property type="match status" value="1"/>
</dbReference>
<evidence type="ECO:0000256" key="1">
    <source>
        <dbReference type="SAM" id="MobiDB-lite"/>
    </source>
</evidence>
<dbReference type="GO" id="GO:0004775">
    <property type="term" value="F:succinate-CoA ligase (ADP-forming) activity"/>
    <property type="evidence" value="ECO:0007669"/>
    <property type="project" value="TreeGrafter"/>
</dbReference>
<dbReference type="AlphaFoldDB" id="A0AA97NX17"/>
<feature type="region of interest" description="Disordered" evidence="1">
    <location>
        <begin position="319"/>
        <end position="344"/>
    </location>
</feature>
<dbReference type="Gene3D" id="3.40.50.720">
    <property type="entry name" value="NAD(P)-binding Rossmann-like Domain"/>
    <property type="match status" value="1"/>
</dbReference>
<dbReference type="PRINTS" id="PR01798">
    <property type="entry name" value="SCOASYNTHASE"/>
</dbReference>
<sequence length="1157" mass="124736">MARSLRHKQWSEEDIELIYLNRRLRDCKSKSKGSSGSGGGGFNIICEGCIAQMLGLWYAYQKCRLPASEVASMLTPERLAELRHTHAADMAAIERETLEAMGGHDPPSLDCHLLRLWTGILPDHDDDPSLLRAKLMFVMRGSKYGLYDLVDGPKLKEWLQAMEQLQKHRVHELEQLEALRRRSNRSANSGSGSGSGSGSSSGSSSITSRSKTWSSCRCRYQDMGSLTPRGFWDFVKPRLHVSIGNAIESHYFANNNAHPVCAADVYITMAYAPLQADLEKMARTHRAELAVRDRLSMEMRLVEEAFRGLGRGRGSASVVEASAGGSSSSGGGDGGSNASKKSWVSAEDAEREAVRLAYERDSYGLGPLARAYTARQAARDAFARSGVPDIAMSALARAAACRRPQTPSAFPLLLPTQHRPLHTSSSSTSPPPRPPTAYSQTTSNLLIGAHTRVLYQGFTGRQATANAAASIAWGTNVVGGVSPGRSGTHETLGLPVLGSVREAAAALRPDATAIFVAADQTAAAIEEAVQAEIGLVVAVAEHVPMRDMLRVHDVLRTQSRTRLVGANSPGIVAPRGRCRVGFQPLGVFSPGKVGIAAKSGTLSYEVAASTTRAGLGQSLCVGVGGDVLAGTDMCEALGVLLRDDATEAVALVGELGGVGELEAAELIREYRRSGGRKPIVALLAGLGVESERVIGHAGAFWEKRTELARTKQRALEDIGVSLVTHPSEMGEVIKRKLQNDSKHMSDQDQQSRGEFLWTGFDADKGAVTQGQIDPAMVENRLEHSLQRNDISYQWDSSTSCHGITIDVDRSDRRLVAMVEKPGVRTRPVGVRHSSSIHDDDNAVALLTQELGDLRPSSSQKGGSLAPMPAQDTTQRLVRAMTELMHDPFLNTFRATLHIDQHALNNTGELLVRGYSLKPVPVVPAAPNSRCQIRDPVEAEAATHGITHFSLPTEPHQRRCIGVLSNGAGLAMNMIDALHAELGRRRVAAGGRGAEEDVAVANFLDTGGKATSETISRCLGWILRDERVRVVFVNIFGGIIRGDVIAEGLIMALKEMRQGGAVCGQGTGRAAVPLVVRIRGTREKEGQALLAESGLDGVYVFDDFHRAADMAVELAKDARIDDSKLRECHFKKANFNLCYLMQTWKRNSVTNLATAGSR</sequence>
<protein>
    <submittedName>
        <fullName evidence="3">Succinyl-CoA ligase subunit alpha</fullName>
    </submittedName>
</protein>
<dbReference type="Pfam" id="PF00549">
    <property type="entry name" value="Ligase_CoA"/>
    <property type="match status" value="2"/>
</dbReference>
<dbReference type="GO" id="GO:0004776">
    <property type="term" value="F:succinate-CoA ligase (GDP-forming) activity"/>
    <property type="evidence" value="ECO:0007669"/>
    <property type="project" value="TreeGrafter"/>
</dbReference>
<dbReference type="InterPro" id="IPR036291">
    <property type="entry name" value="NAD(P)-bd_dom_sf"/>
</dbReference>
<keyword evidence="3" id="KW-0436">Ligase</keyword>
<organism evidence="3">
    <name type="scientific">Pyricularia oryzae (strain Y34)</name>
    <name type="common">Rice blast fungus</name>
    <name type="synonym">Magnaporthe oryzae</name>
    <dbReference type="NCBI Taxonomy" id="1143189"/>
    <lineage>
        <taxon>Eukaryota</taxon>
        <taxon>Fungi</taxon>
        <taxon>Dikarya</taxon>
        <taxon>Ascomycota</taxon>
        <taxon>Pezizomycotina</taxon>
        <taxon>Sordariomycetes</taxon>
        <taxon>Sordariomycetidae</taxon>
        <taxon>Magnaporthales</taxon>
        <taxon>Pyriculariaceae</taxon>
        <taxon>Pyricularia</taxon>
    </lineage>
</organism>
<dbReference type="EMBL" id="JH793087">
    <property type="protein sequence ID" value="ELQ37901.1"/>
    <property type="molecule type" value="Genomic_DNA"/>
</dbReference>
<name>A0AA97NX17_PYRO3</name>